<evidence type="ECO:0000313" key="2">
    <source>
        <dbReference type="EMBL" id="CAA9349657.1"/>
    </source>
</evidence>
<sequence length="532" mass="57389">APDRFRPPRPRAFVARARPKSPARLRARQRAQGRDRARDRRDAHLHAADGRPDLLVRGAGLPGERELALPGRHPAAQRLHRAGGDRGDTHRVDGDVGIGKARDRAGVGPGRHPAVVAEAGRGLSRSAGGGGAGARRGAQLRPPRGHHRRHRHEKGDAARGDRGDHPHLARRGRGAGGGQGVVRPRRLLPRRGRHHLHARGEQPQRVVRPRGRHGAGERALPLPGRDGALRRGSVARAQRAGRGGADERRLELPARAPAPPPSLALRDHRGRRPAQRGAAHRGRVVLLPRGGVPAHQRAVGDRQPDRPGRHPDDRHHAGHHAGAGGGLAAPLQPPRGTGDVRQHPPRGPAPVGRGGPDARPRRAARAGERKDAGAGYGAGEDRQRRAPRAEPRRRVGRHRRHLVGGAHDHAALPVQHPQPAGAQLVQRHRHGHAHRAQGRHRRRQGHRAHPARPVHQARAGGQRLGLLPRRADQGREVRAADPPRRPAARAHERRGDAALPPGHAALLLRPHALQDVPGAARHPLPHGAPREL</sequence>
<feature type="compositionally biased region" description="Basic residues" evidence="1">
    <location>
        <begin position="268"/>
        <end position="283"/>
    </location>
</feature>
<evidence type="ECO:0000256" key="1">
    <source>
        <dbReference type="SAM" id="MobiDB-lite"/>
    </source>
</evidence>
<feature type="compositionally biased region" description="Low complexity" evidence="1">
    <location>
        <begin position="230"/>
        <end position="240"/>
    </location>
</feature>
<feature type="compositionally biased region" description="Basic and acidic residues" evidence="1">
    <location>
        <begin position="379"/>
        <end position="393"/>
    </location>
</feature>
<feature type="region of interest" description="Disordered" evidence="1">
    <location>
        <begin position="427"/>
        <end position="532"/>
    </location>
</feature>
<proteinExistence type="predicted"/>
<dbReference type="AlphaFoldDB" id="A0A6J4M6M2"/>
<feature type="non-terminal residue" evidence="2">
    <location>
        <position position="532"/>
    </location>
</feature>
<feature type="compositionally biased region" description="Basic residues" evidence="1">
    <location>
        <begin position="143"/>
        <end position="152"/>
    </location>
</feature>
<feature type="non-terminal residue" evidence="2">
    <location>
        <position position="1"/>
    </location>
</feature>
<dbReference type="EMBL" id="CADCTW010000167">
    <property type="protein sequence ID" value="CAA9349657.1"/>
    <property type="molecule type" value="Genomic_DNA"/>
</dbReference>
<feature type="compositionally biased region" description="Basic residues" evidence="1">
    <location>
        <begin position="427"/>
        <end position="452"/>
    </location>
</feature>
<feature type="compositionally biased region" description="Basic residues" evidence="1">
    <location>
        <begin position="183"/>
        <end position="197"/>
    </location>
</feature>
<feature type="compositionally biased region" description="Low complexity" evidence="1">
    <location>
        <begin position="497"/>
        <end position="513"/>
    </location>
</feature>
<organism evidence="2">
    <name type="scientific">uncultured Gemmatimonadota bacterium</name>
    <dbReference type="NCBI Taxonomy" id="203437"/>
    <lineage>
        <taxon>Bacteria</taxon>
        <taxon>Pseudomonadati</taxon>
        <taxon>Gemmatimonadota</taxon>
        <taxon>environmental samples</taxon>
    </lineage>
</organism>
<gene>
    <name evidence="2" type="ORF">AVDCRST_MAG68-3596</name>
</gene>
<feature type="compositionally biased region" description="Basic and acidic residues" evidence="1">
    <location>
        <begin position="298"/>
        <end position="315"/>
    </location>
</feature>
<feature type="compositionally biased region" description="Basic and acidic residues" evidence="1">
    <location>
        <begin position="469"/>
        <end position="496"/>
    </location>
</feature>
<reference evidence="2" key="1">
    <citation type="submission" date="2020-02" db="EMBL/GenBank/DDBJ databases">
        <authorList>
            <person name="Meier V. D."/>
        </authorList>
    </citation>
    <scope>NUCLEOTIDE SEQUENCE</scope>
    <source>
        <strain evidence="2">AVDCRST_MAG68</strain>
    </source>
</reference>
<name>A0A6J4M6M2_9BACT</name>
<feature type="region of interest" description="Disordered" evidence="1">
    <location>
        <begin position="1"/>
        <end position="398"/>
    </location>
</feature>
<accession>A0A6J4M6M2</accession>
<feature type="compositionally biased region" description="Basic residues" evidence="1">
    <location>
        <begin position="17"/>
        <end position="31"/>
    </location>
</feature>
<protein>
    <submittedName>
        <fullName evidence="2">Uncharacterized protein</fullName>
    </submittedName>
</protein>
<feature type="compositionally biased region" description="Basic and acidic residues" evidence="1">
    <location>
        <begin position="32"/>
        <end position="54"/>
    </location>
</feature>
<feature type="compositionally biased region" description="Basic and acidic residues" evidence="1">
    <location>
        <begin position="356"/>
        <end position="372"/>
    </location>
</feature>
<feature type="compositionally biased region" description="Basic and acidic residues" evidence="1">
    <location>
        <begin position="153"/>
        <end position="167"/>
    </location>
</feature>
<feature type="compositionally biased region" description="Basic and acidic residues" evidence="1">
    <location>
        <begin position="82"/>
        <end position="105"/>
    </location>
</feature>